<dbReference type="InterPro" id="IPR046960">
    <property type="entry name" value="PPR_At4g14850-like_plant"/>
</dbReference>
<dbReference type="Pfam" id="PF01535">
    <property type="entry name" value="PPR"/>
    <property type="match status" value="2"/>
</dbReference>
<dbReference type="InterPro" id="IPR002885">
    <property type="entry name" value="PPR_rpt"/>
</dbReference>
<dbReference type="PANTHER" id="PTHR47926:SF347">
    <property type="entry name" value="PENTATRICOPEPTIDE REPEAT-CONTAINING PROTEIN"/>
    <property type="match status" value="1"/>
</dbReference>
<dbReference type="GO" id="GO:0009451">
    <property type="term" value="P:RNA modification"/>
    <property type="evidence" value="ECO:0007669"/>
    <property type="project" value="InterPro"/>
</dbReference>
<keyword evidence="1" id="KW-0677">Repeat</keyword>
<dbReference type="GO" id="GO:0003723">
    <property type="term" value="F:RNA binding"/>
    <property type="evidence" value="ECO:0007669"/>
    <property type="project" value="InterPro"/>
</dbReference>
<evidence type="ECO:0000256" key="1">
    <source>
        <dbReference type="ARBA" id="ARBA00022737"/>
    </source>
</evidence>
<dbReference type="AlphaFoldDB" id="A0AA39SEK3"/>
<dbReference type="Proteomes" id="UP001168877">
    <property type="component" value="Unassembled WGS sequence"/>
</dbReference>
<dbReference type="Gene3D" id="1.25.40.10">
    <property type="entry name" value="Tetratricopeptide repeat domain"/>
    <property type="match status" value="1"/>
</dbReference>
<sequence>MDMYVKSGFIEYASNIFVTMKERDVISWTVMILGYSIHGQGELEVNLFHEMEKDLRIGIDQFTYAAVLQPCSTARMVENGWFYFNRIRVLKVTHCALMVSLLARAELFDEARIFIEERHLERHPKVLRALLDVDLTWFRF</sequence>
<reference evidence="2" key="1">
    <citation type="journal article" date="2022" name="Plant J.">
        <title>Strategies of tolerance reflected in two North American maple genomes.</title>
        <authorList>
            <person name="McEvoy S.L."/>
            <person name="Sezen U.U."/>
            <person name="Trouern-Trend A."/>
            <person name="McMahon S.M."/>
            <person name="Schaberg P.G."/>
            <person name="Yang J."/>
            <person name="Wegrzyn J.L."/>
            <person name="Swenson N.G."/>
        </authorList>
    </citation>
    <scope>NUCLEOTIDE SEQUENCE</scope>
    <source>
        <strain evidence="2">NS2018</strain>
    </source>
</reference>
<proteinExistence type="predicted"/>
<gene>
    <name evidence="2" type="ORF">LWI29_004473</name>
</gene>
<accession>A0AA39SEK3</accession>
<organism evidence="2 3">
    <name type="scientific">Acer saccharum</name>
    <name type="common">Sugar maple</name>
    <dbReference type="NCBI Taxonomy" id="4024"/>
    <lineage>
        <taxon>Eukaryota</taxon>
        <taxon>Viridiplantae</taxon>
        <taxon>Streptophyta</taxon>
        <taxon>Embryophyta</taxon>
        <taxon>Tracheophyta</taxon>
        <taxon>Spermatophyta</taxon>
        <taxon>Magnoliopsida</taxon>
        <taxon>eudicotyledons</taxon>
        <taxon>Gunneridae</taxon>
        <taxon>Pentapetalae</taxon>
        <taxon>rosids</taxon>
        <taxon>malvids</taxon>
        <taxon>Sapindales</taxon>
        <taxon>Sapindaceae</taxon>
        <taxon>Hippocastanoideae</taxon>
        <taxon>Acereae</taxon>
        <taxon>Acer</taxon>
    </lineage>
</organism>
<reference evidence="2" key="2">
    <citation type="submission" date="2023-06" db="EMBL/GenBank/DDBJ databases">
        <authorList>
            <person name="Swenson N.G."/>
            <person name="Wegrzyn J.L."/>
            <person name="Mcevoy S.L."/>
        </authorList>
    </citation>
    <scope>NUCLEOTIDE SEQUENCE</scope>
    <source>
        <strain evidence="2">NS2018</strain>
        <tissue evidence="2">Leaf</tissue>
    </source>
</reference>
<name>A0AA39SEK3_ACESA</name>
<dbReference type="PANTHER" id="PTHR47926">
    <property type="entry name" value="PENTATRICOPEPTIDE REPEAT-CONTAINING PROTEIN"/>
    <property type="match status" value="1"/>
</dbReference>
<evidence type="ECO:0000313" key="3">
    <source>
        <dbReference type="Proteomes" id="UP001168877"/>
    </source>
</evidence>
<keyword evidence="3" id="KW-1185">Reference proteome</keyword>
<evidence type="ECO:0008006" key="4">
    <source>
        <dbReference type="Google" id="ProtNLM"/>
    </source>
</evidence>
<protein>
    <recommendedName>
        <fullName evidence="4">Pentatricopeptide repeat-containing protein</fullName>
    </recommendedName>
</protein>
<dbReference type="InterPro" id="IPR011990">
    <property type="entry name" value="TPR-like_helical_dom_sf"/>
</dbReference>
<comment type="caution">
    <text evidence="2">The sequence shown here is derived from an EMBL/GenBank/DDBJ whole genome shotgun (WGS) entry which is preliminary data.</text>
</comment>
<evidence type="ECO:0000313" key="2">
    <source>
        <dbReference type="EMBL" id="KAK0588710.1"/>
    </source>
</evidence>
<dbReference type="EMBL" id="JAUESC010000381">
    <property type="protein sequence ID" value="KAK0588710.1"/>
    <property type="molecule type" value="Genomic_DNA"/>
</dbReference>